<dbReference type="Pfam" id="PF02413">
    <property type="entry name" value="Caudo_TAP"/>
    <property type="match status" value="1"/>
</dbReference>
<sequence length="175" mass="20040">MLTLKNLSAYIPEYKDLIMPDALFLQTDEGFDWYYHLLKFSEDTVKIAYDTNGVVRFIEKEAAAIWPHNLSVTEIDLSNVHPDADVSGNWTFDGVAVVPRTYNSTEKLKLAQDKCDGLISSARLHMNEWQNDLMLGTINDEDKNRLSAWNSYVKKLKGLDLSLIDEIQWPEAPQD</sequence>
<dbReference type="EMBL" id="JBGFFX010000017">
    <property type="protein sequence ID" value="MEY8773014.1"/>
    <property type="molecule type" value="Genomic_DNA"/>
</dbReference>
<evidence type="ECO:0000313" key="2">
    <source>
        <dbReference type="Proteomes" id="UP001565243"/>
    </source>
</evidence>
<dbReference type="RefSeq" id="WP_369896642.1">
    <property type="nucleotide sequence ID" value="NZ_JBGFFX010000017.1"/>
</dbReference>
<reference evidence="1 2" key="1">
    <citation type="submission" date="2024-07" db="EMBL/GenBank/DDBJ databases">
        <authorList>
            <person name="Hebao G."/>
        </authorList>
    </citation>
    <scope>NUCLEOTIDE SEQUENCE [LARGE SCALE GENOMIC DNA]</scope>
    <source>
        <strain evidence="1 2">ACCC 02193</strain>
    </source>
</reference>
<dbReference type="Proteomes" id="UP001565243">
    <property type="component" value="Unassembled WGS sequence"/>
</dbReference>
<proteinExistence type="predicted"/>
<comment type="caution">
    <text evidence="1">The sequence shown here is derived from an EMBL/GenBank/DDBJ whole genome shotgun (WGS) entry which is preliminary data.</text>
</comment>
<gene>
    <name evidence="1" type="ORF">AB6T85_21625</name>
</gene>
<protein>
    <submittedName>
        <fullName evidence="1">Tail fiber assembly protein</fullName>
    </submittedName>
</protein>
<dbReference type="InterPro" id="IPR003458">
    <property type="entry name" value="Phage_T4_Gp38_tail_assem"/>
</dbReference>
<name>A0ABV4EDL5_9GAMM</name>
<organism evidence="1 2">
    <name type="scientific">Erwinia aeris</name>
    <dbReference type="NCBI Taxonomy" id="3239803"/>
    <lineage>
        <taxon>Bacteria</taxon>
        <taxon>Pseudomonadati</taxon>
        <taxon>Pseudomonadota</taxon>
        <taxon>Gammaproteobacteria</taxon>
        <taxon>Enterobacterales</taxon>
        <taxon>Erwiniaceae</taxon>
        <taxon>Erwinia</taxon>
    </lineage>
</organism>
<evidence type="ECO:0000313" key="1">
    <source>
        <dbReference type="EMBL" id="MEY8773014.1"/>
    </source>
</evidence>
<keyword evidence="2" id="KW-1185">Reference proteome</keyword>
<accession>A0ABV4EDL5</accession>